<dbReference type="HAMAP" id="MF_00144">
    <property type="entry name" value="tRNA_thiouridyl_MnmA"/>
    <property type="match status" value="1"/>
</dbReference>
<evidence type="ECO:0000256" key="7">
    <source>
        <dbReference type="ARBA" id="ARBA00023157"/>
    </source>
</evidence>
<keyword evidence="7" id="KW-1015">Disulfide bond</keyword>
<dbReference type="Pfam" id="PF20259">
    <property type="entry name" value="tRNA_Me_trans_M"/>
    <property type="match status" value="1"/>
</dbReference>
<reference evidence="10" key="1">
    <citation type="journal article" date="2015" name="Nature">
        <title>Complex archaea that bridge the gap between prokaryotes and eukaryotes.</title>
        <authorList>
            <person name="Spang A."/>
            <person name="Saw J.H."/>
            <person name="Jorgensen S.L."/>
            <person name="Zaremba-Niedzwiedzka K."/>
            <person name="Martijn J."/>
            <person name="Lind A.E."/>
            <person name="van Eijk R."/>
            <person name="Schleper C."/>
            <person name="Guy L."/>
            <person name="Ettema T.J."/>
        </authorList>
    </citation>
    <scope>NUCLEOTIDE SEQUENCE</scope>
</reference>
<evidence type="ECO:0000259" key="9">
    <source>
        <dbReference type="Pfam" id="PF20259"/>
    </source>
</evidence>
<evidence type="ECO:0000256" key="5">
    <source>
        <dbReference type="ARBA" id="ARBA00022840"/>
    </source>
</evidence>
<keyword evidence="6" id="KW-0694">RNA-binding</keyword>
<dbReference type="SUPFAM" id="SSF52402">
    <property type="entry name" value="Adenine nucleotide alpha hydrolases-like"/>
    <property type="match status" value="1"/>
</dbReference>
<dbReference type="NCBIfam" id="TIGR00420">
    <property type="entry name" value="trmU"/>
    <property type="match status" value="1"/>
</dbReference>
<dbReference type="Gene3D" id="2.40.30.10">
    <property type="entry name" value="Translation factors"/>
    <property type="match status" value="1"/>
</dbReference>
<dbReference type="InterPro" id="IPR023382">
    <property type="entry name" value="MnmA-like_central_sf"/>
</dbReference>
<accession>A0A0F9Q6F5</accession>
<keyword evidence="1" id="KW-0820">tRNA-binding</keyword>
<keyword evidence="5" id="KW-0067">ATP-binding</keyword>
<dbReference type="InterPro" id="IPR004506">
    <property type="entry name" value="MnmA-like"/>
</dbReference>
<keyword evidence="3" id="KW-0819">tRNA processing</keyword>
<dbReference type="Pfam" id="PF20258">
    <property type="entry name" value="tRNA_Me_trans_C"/>
    <property type="match status" value="1"/>
</dbReference>
<gene>
    <name evidence="10" type="ORF">LCGC14_1132600</name>
</gene>
<sequence length="391" mass="41842">MLNSLDLPKPPAETRVVVAMSGGVDSSVVAAILHEQGYDVVGITLQLYDAGEGARRAGACCAGQDIHDARRVAETLGIHHYVLDYEDRFRAAVIDPFAESYLAGETPIPCVACNQTVKFRDLLATARDLGADALATGHYIDSRPNGGHRSLYRPLDLDRDQSYFLYGTTQAQLDFLRFPLGRLTKPETRALADKHGLAIAAKPDSQDICFVTKGRYSDVIQRLRPDAGEAGDIVHIDGRLLGRHAGILHYTIGQRRGIGVAAGEPLYVVALEPATARVIVGPREALATRRLRLRDVNWLGRETPGAHAASGRPLFVKVRSTRPPASARIVGDDSDWQVELLEGEDGVAPGQACVFYACEDAGAEVLGGGIIAETVRPAVATSHSATVAVAG</sequence>
<dbReference type="AlphaFoldDB" id="A0A0F9Q6F5"/>
<dbReference type="EMBL" id="LAZR01005316">
    <property type="protein sequence ID" value="KKN00953.1"/>
    <property type="molecule type" value="Genomic_DNA"/>
</dbReference>
<evidence type="ECO:0000256" key="4">
    <source>
        <dbReference type="ARBA" id="ARBA00022741"/>
    </source>
</evidence>
<keyword evidence="2" id="KW-0808">Transferase</keyword>
<dbReference type="FunFam" id="3.40.50.620:FF:000115">
    <property type="entry name" value="tRNA-specific 2-thiouridylase MnmA"/>
    <property type="match status" value="1"/>
</dbReference>
<comment type="caution">
    <text evidence="10">The sequence shown here is derived from an EMBL/GenBank/DDBJ whole genome shotgun (WGS) entry which is preliminary data.</text>
</comment>
<dbReference type="NCBIfam" id="NF001138">
    <property type="entry name" value="PRK00143.1"/>
    <property type="match status" value="1"/>
</dbReference>
<dbReference type="InterPro" id="IPR046884">
    <property type="entry name" value="MnmA-like_central"/>
</dbReference>
<dbReference type="Gene3D" id="3.40.50.620">
    <property type="entry name" value="HUPs"/>
    <property type="match status" value="1"/>
</dbReference>
<keyword evidence="4" id="KW-0547">Nucleotide-binding</keyword>
<dbReference type="Gene3D" id="2.30.30.280">
    <property type="entry name" value="Adenine nucleotide alpha hydrolases-like domains"/>
    <property type="match status" value="1"/>
</dbReference>
<name>A0A0F9Q6F5_9ZZZZ</name>
<dbReference type="InterPro" id="IPR046885">
    <property type="entry name" value="MnmA-like_C"/>
</dbReference>
<feature type="domain" description="tRNA-specific 2-thiouridylase MnmA-like central" evidence="9">
    <location>
        <begin position="219"/>
        <end position="281"/>
    </location>
</feature>
<evidence type="ECO:0000259" key="8">
    <source>
        <dbReference type="Pfam" id="PF20258"/>
    </source>
</evidence>
<organism evidence="10">
    <name type="scientific">marine sediment metagenome</name>
    <dbReference type="NCBI Taxonomy" id="412755"/>
    <lineage>
        <taxon>unclassified sequences</taxon>
        <taxon>metagenomes</taxon>
        <taxon>ecological metagenomes</taxon>
    </lineage>
</organism>
<dbReference type="Pfam" id="PF03054">
    <property type="entry name" value="tRNA_Me_trans"/>
    <property type="match status" value="1"/>
</dbReference>
<dbReference type="GO" id="GO:0016783">
    <property type="term" value="F:sulfurtransferase activity"/>
    <property type="evidence" value="ECO:0007669"/>
    <property type="project" value="InterPro"/>
</dbReference>
<proteinExistence type="inferred from homology"/>
<evidence type="ECO:0000256" key="2">
    <source>
        <dbReference type="ARBA" id="ARBA00022679"/>
    </source>
</evidence>
<evidence type="ECO:0000256" key="3">
    <source>
        <dbReference type="ARBA" id="ARBA00022694"/>
    </source>
</evidence>
<dbReference type="CDD" id="cd01998">
    <property type="entry name" value="MnmA_TRMU-like"/>
    <property type="match status" value="1"/>
</dbReference>
<evidence type="ECO:0000256" key="1">
    <source>
        <dbReference type="ARBA" id="ARBA00022555"/>
    </source>
</evidence>
<dbReference type="GO" id="GO:0000049">
    <property type="term" value="F:tRNA binding"/>
    <property type="evidence" value="ECO:0007669"/>
    <property type="project" value="UniProtKB-KW"/>
</dbReference>
<dbReference type="GO" id="GO:0005524">
    <property type="term" value="F:ATP binding"/>
    <property type="evidence" value="ECO:0007669"/>
    <property type="project" value="UniProtKB-KW"/>
</dbReference>
<evidence type="ECO:0000256" key="6">
    <source>
        <dbReference type="ARBA" id="ARBA00022884"/>
    </source>
</evidence>
<protein>
    <submittedName>
        <fullName evidence="10">Uncharacterized protein</fullName>
    </submittedName>
</protein>
<dbReference type="PANTHER" id="PTHR11933">
    <property type="entry name" value="TRNA 5-METHYLAMINOMETHYL-2-THIOURIDYLATE -METHYLTRANSFERASE"/>
    <property type="match status" value="1"/>
</dbReference>
<feature type="domain" description="tRNA-specific 2-thiouridylase MnmA-like C-terminal" evidence="8">
    <location>
        <begin position="289"/>
        <end position="371"/>
    </location>
</feature>
<dbReference type="GO" id="GO:0002143">
    <property type="term" value="P:tRNA wobble position uridine thiolation"/>
    <property type="evidence" value="ECO:0007669"/>
    <property type="project" value="TreeGrafter"/>
</dbReference>
<dbReference type="InterPro" id="IPR014729">
    <property type="entry name" value="Rossmann-like_a/b/a_fold"/>
</dbReference>
<dbReference type="PANTHER" id="PTHR11933:SF5">
    <property type="entry name" value="MITOCHONDRIAL TRNA-SPECIFIC 2-THIOURIDYLASE 1"/>
    <property type="match status" value="1"/>
</dbReference>
<evidence type="ECO:0000313" key="10">
    <source>
        <dbReference type="EMBL" id="KKN00953.1"/>
    </source>
</evidence>